<feature type="transmembrane region" description="Helical" evidence="8">
    <location>
        <begin position="230"/>
        <end position="250"/>
    </location>
</feature>
<keyword evidence="11" id="KW-1185">Reference proteome</keyword>
<gene>
    <name evidence="10" type="ORF">CBYS24578_00012581</name>
</gene>
<evidence type="ECO:0000313" key="11">
    <source>
        <dbReference type="Proteomes" id="UP000754883"/>
    </source>
</evidence>
<dbReference type="Pfam" id="PF07690">
    <property type="entry name" value="MFS_1"/>
    <property type="match status" value="1"/>
</dbReference>
<organism evidence="10 11">
    <name type="scientific">Clonostachys byssicola</name>
    <dbReference type="NCBI Taxonomy" id="160290"/>
    <lineage>
        <taxon>Eukaryota</taxon>
        <taxon>Fungi</taxon>
        <taxon>Dikarya</taxon>
        <taxon>Ascomycota</taxon>
        <taxon>Pezizomycotina</taxon>
        <taxon>Sordariomycetes</taxon>
        <taxon>Hypocreomycetidae</taxon>
        <taxon>Hypocreales</taxon>
        <taxon>Bionectriaceae</taxon>
        <taxon>Clonostachys</taxon>
    </lineage>
</organism>
<dbReference type="GO" id="GO:0022857">
    <property type="term" value="F:transmembrane transporter activity"/>
    <property type="evidence" value="ECO:0007669"/>
    <property type="project" value="InterPro"/>
</dbReference>
<feature type="transmembrane region" description="Helical" evidence="8">
    <location>
        <begin position="168"/>
        <end position="185"/>
    </location>
</feature>
<proteinExistence type="inferred from homology"/>
<feature type="transmembrane region" description="Helical" evidence="8">
    <location>
        <begin position="100"/>
        <end position="121"/>
    </location>
</feature>
<name>A0A9N9UAE9_9HYPO</name>
<evidence type="ECO:0000256" key="6">
    <source>
        <dbReference type="ARBA" id="ARBA00022989"/>
    </source>
</evidence>
<feature type="domain" description="Major facilitator superfamily (MFS) profile" evidence="9">
    <location>
        <begin position="102"/>
        <end position="558"/>
    </location>
</feature>
<evidence type="ECO:0000256" key="8">
    <source>
        <dbReference type="SAM" id="Phobius"/>
    </source>
</evidence>
<dbReference type="Gene3D" id="1.20.1250.20">
    <property type="entry name" value="MFS general substrate transporter like domains"/>
    <property type="match status" value="1"/>
</dbReference>
<comment type="caution">
    <text evidence="10">The sequence shown here is derived from an EMBL/GenBank/DDBJ whole genome shotgun (WGS) entry which is preliminary data.</text>
</comment>
<dbReference type="CDD" id="cd17323">
    <property type="entry name" value="MFS_Tpo1_MDR_like"/>
    <property type="match status" value="1"/>
</dbReference>
<sequence length="567" mass="62306">MAQGDVESHLASGEETADAVSAVFTPIRLEREGTAGYSRTTTTEALAHSWSQNGYSCDPVLDPDESSEDDGPVKNDFVVGWDQGSQDPLCPRRFNTTRKWIIVSIVSMASLCVTSASSIYGSTYAQMEAEFGNSRIVSTLGLSMFVLGISLGPMLLSPLSEFYGQRPIYLVSWTMYIIWIIPQAVAKNIPTVIVGRFFDGLSGSAFLAVSAGTVGDLFNRDGLQGPMLMFSLAPFVGPAIGPVMGGFINYFTGWRWTYYVLLIWSFVIWLCIVFLVPETHRKLRGFLDAYVRFSDLALFDLDSIILKSKAIKKRKETSDDRWKAPMEMSDKSVASAIGHSLLRPFELLIFEPMCLNLCLFSAILLGILYLFFGAFPLVFRGVYGFNLWQSGLTFLGILTGMLFAAGLDPIFGRIRLNLVNNLSAETGVEGSSEPEFRLPSAIAGSVLVPAGIFMFGWSCFPWVHWIVPVIGSAIFGAGVVLVFNGIFTFLVDAYPQSAASALAANAFVRCAFAAAAFPLFGVQMYNKLNYHWASSLLAFLTVAMMPFPYLFFKFGKKIRATSRFATS</sequence>
<evidence type="ECO:0000256" key="4">
    <source>
        <dbReference type="ARBA" id="ARBA00022475"/>
    </source>
</evidence>
<feature type="transmembrane region" description="Helical" evidence="8">
    <location>
        <begin position="136"/>
        <end position="156"/>
    </location>
</feature>
<evidence type="ECO:0000313" key="10">
    <source>
        <dbReference type="EMBL" id="CAG9986251.1"/>
    </source>
</evidence>
<evidence type="ECO:0000256" key="7">
    <source>
        <dbReference type="ARBA" id="ARBA00023136"/>
    </source>
</evidence>
<feature type="transmembrane region" description="Helical" evidence="8">
    <location>
        <begin position="256"/>
        <end position="276"/>
    </location>
</feature>
<evidence type="ECO:0000256" key="2">
    <source>
        <dbReference type="ARBA" id="ARBA00004236"/>
    </source>
</evidence>
<reference evidence="10" key="1">
    <citation type="submission" date="2021-10" db="EMBL/GenBank/DDBJ databases">
        <authorList>
            <person name="Piombo E."/>
        </authorList>
    </citation>
    <scope>NUCLEOTIDE SEQUENCE</scope>
</reference>
<dbReference type="InterPro" id="IPR020846">
    <property type="entry name" value="MFS_dom"/>
</dbReference>
<dbReference type="Proteomes" id="UP000754883">
    <property type="component" value="Unassembled WGS sequence"/>
</dbReference>
<dbReference type="PROSITE" id="PS50850">
    <property type="entry name" value="MFS"/>
    <property type="match status" value="1"/>
</dbReference>
<keyword evidence="6 8" id="KW-1133">Transmembrane helix</keyword>
<dbReference type="FunFam" id="1.20.1250.20:FF:000082">
    <property type="entry name" value="MFS multidrug transporter, putative"/>
    <property type="match status" value="2"/>
</dbReference>
<evidence type="ECO:0000256" key="1">
    <source>
        <dbReference type="ARBA" id="ARBA00004141"/>
    </source>
</evidence>
<dbReference type="PANTHER" id="PTHR23502">
    <property type="entry name" value="MAJOR FACILITATOR SUPERFAMILY"/>
    <property type="match status" value="1"/>
</dbReference>
<dbReference type="InterPro" id="IPR036259">
    <property type="entry name" value="MFS_trans_sf"/>
</dbReference>
<dbReference type="OrthoDB" id="3561359at2759"/>
<comment type="similarity">
    <text evidence="3">Belongs to the major facilitator superfamily.</text>
</comment>
<feature type="transmembrane region" description="Helical" evidence="8">
    <location>
        <begin position="197"/>
        <end position="218"/>
    </location>
</feature>
<comment type="subcellular location">
    <subcellularLocation>
        <location evidence="2">Cell membrane</location>
    </subcellularLocation>
    <subcellularLocation>
        <location evidence="1">Membrane</location>
        <topology evidence="1">Multi-pass membrane protein</topology>
    </subcellularLocation>
</comment>
<dbReference type="InterPro" id="IPR011701">
    <property type="entry name" value="MFS"/>
</dbReference>
<evidence type="ECO:0000256" key="5">
    <source>
        <dbReference type="ARBA" id="ARBA00022692"/>
    </source>
</evidence>
<accession>A0A9N9UAE9</accession>
<feature type="transmembrane region" description="Helical" evidence="8">
    <location>
        <begin position="469"/>
        <end position="491"/>
    </location>
</feature>
<evidence type="ECO:0000259" key="9">
    <source>
        <dbReference type="PROSITE" id="PS50850"/>
    </source>
</evidence>
<protein>
    <recommendedName>
        <fullName evidence="9">Major facilitator superfamily (MFS) profile domain-containing protein</fullName>
    </recommendedName>
</protein>
<dbReference type="PANTHER" id="PTHR23502:SF7">
    <property type="entry name" value="DRUG_PROTON ANTIPORTER YHK8-RELATED"/>
    <property type="match status" value="1"/>
</dbReference>
<keyword evidence="5 8" id="KW-0812">Transmembrane</keyword>
<feature type="transmembrane region" description="Helical" evidence="8">
    <location>
        <begin position="498"/>
        <end position="520"/>
    </location>
</feature>
<dbReference type="EMBL" id="CABFNO020001404">
    <property type="protein sequence ID" value="CAG9986251.1"/>
    <property type="molecule type" value="Genomic_DNA"/>
</dbReference>
<evidence type="ECO:0000256" key="3">
    <source>
        <dbReference type="ARBA" id="ARBA00008335"/>
    </source>
</evidence>
<dbReference type="GO" id="GO:0005886">
    <property type="term" value="C:plasma membrane"/>
    <property type="evidence" value="ECO:0007669"/>
    <property type="project" value="UniProtKB-SubCell"/>
</dbReference>
<keyword evidence="4" id="KW-1003">Cell membrane</keyword>
<dbReference type="AlphaFoldDB" id="A0A9N9UAE9"/>
<feature type="transmembrane region" description="Helical" evidence="8">
    <location>
        <begin position="387"/>
        <end position="407"/>
    </location>
</feature>
<feature type="transmembrane region" description="Helical" evidence="8">
    <location>
        <begin position="532"/>
        <end position="552"/>
    </location>
</feature>
<feature type="transmembrane region" description="Helical" evidence="8">
    <location>
        <begin position="441"/>
        <end position="463"/>
    </location>
</feature>
<feature type="transmembrane region" description="Helical" evidence="8">
    <location>
        <begin position="353"/>
        <end position="375"/>
    </location>
</feature>
<dbReference type="SUPFAM" id="SSF103473">
    <property type="entry name" value="MFS general substrate transporter"/>
    <property type="match status" value="1"/>
</dbReference>
<keyword evidence="7 8" id="KW-0472">Membrane</keyword>